<reference evidence="3 4" key="1">
    <citation type="journal article" date="2012" name="Genome Biol.">
        <title>Genome and low-iron response of an oceanic diatom adapted to chronic iron limitation.</title>
        <authorList>
            <person name="Lommer M."/>
            <person name="Specht M."/>
            <person name="Roy A.S."/>
            <person name="Kraemer L."/>
            <person name="Andreson R."/>
            <person name="Gutowska M.A."/>
            <person name="Wolf J."/>
            <person name="Bergner S.V."/>
            <person name="Schilhabel M.B."/>
            <person name="Klostermeier U.C."/>
            <person name="Beiko R.G."/>
            <person name="Rosenstiel P."/>
            <person name="Hippler M."/>
            <person name="Laroche J."/>
        </authorList>
    </citation>
    <scope>NUCLEOTIDE SEQUENCE [LARGE SCALE GENOMIC DNA]</scope>
    <source>
        <strain evidence="3 4">CCMP1005</strain>
    </source>
</reference>
<organism evidence="3 4">
    <name type="scientific">Thalassiosira oceanica</name>
    <name type="common">Marine diatom</name>
    <dbReference type="NCBI Taxonomy" id="159749"/>
    <lineage>
        <taxon>Eukaryota</taxon>
        <taxon>Sar</taxon>
        <taxon>Stramenopiles</taxon>
        <taxon>Ochrophyta</taxon>
        <taxon>Bacillariophyta</taxon>
        <taxon>Coscinodiscophyceae</taxon>
        <taxon>Thalassiosirophycidae</taxon>
        <taxon>Thalassiosirales</taxon>
        <taxon>Thalassiosiraceae</taxon>
        <taxon>Thalassiosira</taxon>
    </lineage>
</organism>
<feature type="region of interest" description="Disordered" evidence="1">
    <location>
        <begin position="320"/>
        <end position="395"/>
    </location>
</feature>
<keyword evidence="2" id="KW-1133">Transmembrane helix</keyword>
<dbReference type="eggNOG" id="ENOG502T2AH">
    <property type="taxonomic scope" value="Eukaryota"/>
</dbReference>
<dbReference type="Proteomes" id="UP000266841">
    <property type="component" value="Unassembled WGS sequence"/>
</dbReference>
<feature type="compositionally biased region" description="Basic and acidic residues" evidence="1">
    <location>
        <begin position="357"/>
        <end position="380"/>
    </location>
</feature>
<dbReference type="AlphaFoldDB" id="K0S9V8"/>
<protein>
    <submittedName>
        <fullName evidence="3">Uncharacterized protein</fullName>
    </submittedName>
</protein>
<comment type="caution">
    <text evidence="3">The sequence shown here is derived from an EMBL/GenBank/DDBJ whole genome shotgun (WGS) entry which is preliminary data.</text>
</comment>
<accession>K0S9V8</accession>
<dbReference type="OrthoDB" id="44656at2759"/>
<evidence type="ECO:0000313" key="4">
    <source>
        <dbReference type="Proteomes" id="UP000266841"/>
    </source>
</evidence>
<feature type="transmembrane region" description="Helical" evidence="2">
    <location>
        <begin position="213"/>
        <end position="242"/>
    </location>
</feature>
<evidence type="ECO:0000256" key="2">
    <source>
        <dbReference type="SAM" id="Phobius"/>
    </source>
</evidence>
<evidence type="ECO:0000256" key="1">
    <source>
        <dbReference type="SAM" id="MobiDB-lite"/>
    </source>
</evidence>
<gene>
    <name evidence="3" type="ORF">THAOC_16411</name>
</gene>
<feature type="compositionally biased region" description="Low complexity" evidence="1">
    <location>
        <begin position="320"/>
        <end position="337"/>
    </location>
</feature>
<keyword evidence="2" id="KW-0472">Membrane</keyword>
<keyword evidence="4" id="KW-1185">Reference proteome</keyword>
<dbReference type="EMBL" id="AGNL01018520">
    <property type="protein sequence ID" value="EJK62958.1"/>
    <property type="molecule type" value="Genomic_DNA"/>
</dbReference>
<keyword evidence="2" id="KW-0812">Transmembrane</keyword>
<feature type="non-terminal residue" evidence="3">
    <location>
        <position position="395"/>
    </location>
</feature>
<sequence length="395" mass="42509">MRGEITRYLASFSVKKVFPSELLSTKRKCGQAEASITDRDGGRCQMPNCMCHRHRGVSEGDCLCHSTEQYPGSTTMTPLVAVYAGALLLLSTSANAFQSTRIAMPAAATRRICLGSTSLRLAADPDDNSFDEESVVGGEQYQGSIDWDSEWKEVVKNKGQQARPDPGYKSQAQIEAIKATNKVANNVFSATQEMKDKLPGAPDIRSLQGDGRFWIGIVLVVSFGLSLLAATPGVRTAALLALRGRVRIHEAPEVLHGAVAYERPVEAPRRHACVGVRRAAAVPHEGRRGHGGGCPAVPPLEDRHDPPVAAYLCLRPRISSRWSSPSSPSRRSPSAPGRVPPPASRSCSAARCPRPPRGVEPRAQDDEVGVERAQRREEAVLYRPAVGEAAGPGEV</sequence>
<name>K0S9V8_THAOC</name>
<evidence type="ECO:0000313" key="3">
    <source>
        <dbReference type="EMBL" id="EJK62958.1"/>
    </source>
</evidence>
<proteinExistence type="predicted"/>